<evidence type="ECO:0000256" key="5">
    <source>
        <dbReference type="ARBA" id="ARBA00022777"/>
    </source>
</evidence>
<evidence type="ECO:0000256" key="2">
    <source>
        <dbReference type="ARBA" id="ARBA00022527"/>
    </source>
</evidence>
<gene>
    <name evidence="8" type="ORF">ALC62_10714</name>
</gene>
<dbReference type="Proteomes" id="UP000078542">
    <property type="component" value="Unassembled WGS sequence"/>
</dbReference>
<dbReference type="InterPro" id="IPR011009">
    <property type="entry name" value="Kinase-like_dom_sf"/>
</dbReference>
<dbReference type="Gene3D" id="1.10.287.650">
    <property type="entry name" value="L27 domain"/>
    <property type="match status" value="1"/>
</dbReference>
<comment type="similarity">
    <text evidence="1">Belongs to the protein kinase superfamily. CAMK Ser/Thr protein kinase family.</text>
</comment>
<dbReference type="PANTHER" id="PTHR24349">
    <property type="entry name" value="SERINE/THREONINE-PROTEIN KINASE"/>
    <property type="match status" value="1"/>
</dbReference>
<dbReference type="SMART" id="SM00220">
    <property type="entry name" value="S_TKc"/>
    <property type="match status" value="1"/>
</dbReference>
<feature type="non-terminal residue" evidence="8">
    <location>
        <position position="1"/>
    </location>
</feature>
<keyword evidence="4" id="KW-0547">Nucleotide-binding</keyword>
<feature type="domain" description="Protein kinase" evidence="7">
    <location>
        <begin position="1"/>
        <end position="117"/>
    </location>
</feature>
<dbReference type="GO" id="GO:0005524">
    <property type="term" value="F:ATP binding"/>
    <property type="evidence" value="ECO:0007669"/>
    <property type="project" value="UniProtKB-KW"/>
</dbReference>
<organism evidence="8 9">
    <name type="scientific">Cyphomyrmex costatus</name>
    <dbReference type="NCBI Taxonomy" id="456900"/>
    <lineage>
        <taxon>Eukaryota</taxon>
        <taxon>Metazoa</taxon>
        <taxon>Ecdysozoa</taxon>
        <taxon>Arthropoda</taxon>
        <taxon>Hexapoda</taxon>
        <taxon>Insecta</taxon>
        <taxon>Pterygota</taxon>
        <taxon>Neoptera</taxon>
        <taxon>Endopterygota</taxon>
        <taxon>Hymenoptera</taxon>
        <taxon>Apocrita</taxon>
        <taxon>Aculeata</taxon>
        <taxon>Formicoidea</taxon>
        <taxon>Formicidae</taxon>
        <taxon>Myrmicinae</taxon>
        <taxon>Cyphomyrmex</taxon>
    </lineage>
</organism>
<protein>
    <submittedName>
        <fullName evidence="8">Peripheral plasma membrane protein CASK</fullName>
    </submittedName>
</protein>
<keyword evidence="9" id="KW-1185">Reference proteome</keyword>
<keyword evidence="5" id="KW-0418">Kinase</keyword>
<evidence type="ECO:0000259" key="7">
    <source>
        <dbReference type="PROSITE" id="PS50011"/>
    </source>
</evidence>
<dbReference type="InterPro" id="IPR000719">
    <property type="entry name" value="Prot_kinase_dom"/>
</dbReference>
<dbReference type="InterPro" id="IPR050205">
    <property type="entry name" value="CDPK_Ser/Thr_kinases"/>
</dbReference>
<dbReference type="Gene3D" id="1.10.510.10">
    <property type="entry name" value="Transferase(Phosphotransferase) domain 1"/>
    <property type="match status" value="1"/>
</dbReference>
<evidence type="ECO:0000313" key="9">
    <source>
        <dbReference type="Proteomes" id="UP000078542"/>
    </source>
</evidence>
<dbReference type="STRING" id="456900.A0A195CEU5"/>
<keyword evidence="2" id="KW-0723">Serine/threonine-protein kinase</keyword>
<dbReference type="EMBL" id="KQ977935">
    <property type="protein sequence ID" value="KYM98746.1"/>
    <property type="molecule type" value="Genomic_DNA"/>
</dbReference>
<proteinExistence type="inferred from homology"/>
<keyword evidence="6" id="KW-0067">ATP-binding</keyword>
<evidence type="ECO:0000256" key="4">
    <source>
        <dbReference type="ARBA" id="ARBA00022741"/>
    </source>
</evidence>
<evidence type="ECO:0000313" key="8">
    <source>
        <dbReference type="EMBL" id="KYM98746.1"/>
    </source>
</evidence>
<dbReference type="SUPFAM" id="SSF56112">
    <property type="entry name" value="Protein kinase-like (PK-like)"/>
    <property type="match status" value="1"/>
</dbReference>
<dbReference type="Pfam" id="PF00069">
    <property type="entry name" value="Pkinase"/>
    <property type="match status" value="1"/>
</dbReference>
<dbReference type="AlphaFoldDB" id="A0A195CEU5"/>
<evidence type="ECO:0000256" key="1">
    <source>
        <dbReference type="ARBA" id="ARBA00006692"/>
    </source>
</evidence>
<keyword evidence="3" id="KW-0808">Transferase</keyword>
<dbReference type="GO" id="GO:0004674">
    <property type="term" value="F:protein serine/threonine kinase activity"/>
    <property type="evidence" value="ECO:0007669"/>
    <property type="project" value="UniProtKB-KW"/>
</dbReference>
<dbReference type="Gene3D" id="6.10.140.620">
    <property type="match status" value="1"/>
</dbReference>
<name>A0A195CEU5_9HYME</name>
<evidence type="ECO:0000256" key="3">
    <source>
        <dbReference type="ARBA" id="ARBA00022679"/>
    </source>
</evidence>
<evidence type="ECO:0000256" key="6">
    <source>
        <dbReference type="ARBA" id="ARBA00022840"/>
    </source>
</evidence>
<reference evidence="8 9" key="1">
    <citation type="submission" date="2016-03" db="EMBL/GenBank/DDBJ databases">
        <title>Cyphomyrmex costatus WGS genome.</title>
        <authorList>
            <person name="Nygaard S."/>
            <person name="Hu H."/>
            <person name="Boomsma J."/>
            <person name="Zhang G."/>
        </authorList>
    </citation>
    <scope>NUCLEOTIDE SEQUENCE [LARGE SCALE GENOMIC DNA]</scope>
    <source>
        <strain evidence="8">MS0001</strain>
        <tissue evidence="8">Whole body</tissue>
    </source>
</reference>
<accession>A0A195CEU5</accession>
<sequence length="331" mass="37670">RENQTQIFYSADKFASYTCRVGCPHFMAPEVIQRRQYGKPGDVWSAGVLLHVLLTGTLPFVGSRDRLREAICRGRVQMETPLWDPISEPAKDLIQRMLTTDVNHRITIQEVLNHKWLRDRDKGAARIHLGDTIEELKKFNARRKLKDAVKAAVCSSKWHAPYSEANGDNFSDVGDDEITTGAVAEVVDCLDDIVILEESDRLMRSEVLNAVDDLRIRVILEDHVTCGPSPVRLMCTVYLYDRISGRVPAPYRAPQTDAVQRARDVEEILREAEHSAVRNIDKADLRELHELLVQPHMRVNRRLGEPGCALLRDIWHCAPDTTKIDVAPYFD</sequence>
<dbReference type="PROSITE" id="PS50011">
    <property type="entry name" value="PROTEIN_KINASE_DOM"/>
    <property type="match status" value="1"/>
</dbReference>